<dbReference type="SMART" id="SM00267">
    <property type="entry name" value="GGDEF"/>
    <property type="match status" value="1"/>
</dbReference>
<sequence>MINPLITIAFFGCALTSRYRSGLCRCFNKAARKINANIVYFNSLGKIGEKTTDFAEGEYDFIDYIDLEQFDGIIYDGEGYNVKGAAEKVIEKLRTAKCPVVSISTHVDGFYNIEFEDASGMRRLIEHFIDVHKHTRIGFMAGYMTHPDAQLRLKVFRSVMRSRGLPEDGSGVFEGDFWFHKGGEAADFFLSQPERPQSIVCSNDYMAISLISAFKLRGIRVPEDIAVSGYDGSIEGKQVVPHITTATREREDIAEKTMSILNKLIHNEPIDEDNVVSPRIIVSQSCGCKKIIYKDEIHNIDEINNIIRLFDYCVNDAQAAMIKLNKVEKLDELESTFKGCATNFGDYNAFFLFAQTDTKGRLSCTSEYSVPSDKFVPLIWIDKKNEYAQLKSEEPMKSADLIAHINLDTPHFYYIMSIHCPERMFGYTLIEMEDDDIFSDFYNIFLLNLSVTIERLWKNDNIKKLYENQKGLYEKQKQISIHDALTGMFNRRGFNDASESAVNSLSGKSTICTMVLDIDGLKRINDVYGHNEGDIAIKAAADIITQCCTSNEIAGRVGGDEFYIYASDYSQEKLDKFNYDLLRLCNEYNATQGKPYKIELSYGAYLIEADSNTRIEDLIKISDARMYKQKMSKPGRQKR</sequence>
<name>A0A1M7LLU9_RUMFL</name>
<protein>
    <submittedName>
        <fullName evidence="5">Diguanylate cyclase (GGDEF) domain-containing protein</fullName>
    </submittedName>
</protein>
<dbReference type="Pfam" id="PF13377">
    <property type="entry name" value="Peripla_BP_3"/>
    <property type="match status" value="1"/>
</dbReference>
<keyword evidence="3" id="KW-0804">Transcription</keyword>
<dbReference type="PROSITE" id="PS50887">
    <property type="entry name" value="GGDEF"/>
    <property type="match status" value="1"/>
</dbReference>
<evidence type="ECO:0000256" key="1">
    <source>
        <dbReference type="ARBA" id="ARBA00023015"/>
    </source>
</evidence>
<dbReference type="CDD" id="cd01949">
    <property type="entry name" value="GGDEF"/>
    <property type="match status" value="1"/>
</dbReference>
<proteinExistence type="predicted"/>
<dbReference type="SUPFAM" id="SSF55073">
    <property type="entry name" value="Nucleotide cyclase"/>
    <property type="match status" value="1"/>
</dbReference>
<dbReference type="Proteomes" id="UP000184394">
    <property type="component" value="Unassembled WGS sequence"/>
</dbReference>
<evidence type="ECO:0000256" key="2">
    <source>
        <dbReference type="ARBA" id="ARBA00023125"/>
    </source>
</evidence>
<evidence type="ECO:0000256" key="3">
    <source>
        <dbReference type="ARBA" id="ARBA00023163"/>
    </source>
</evidence>
<dbReference type="AlphaFoldDB" id="A0A1M7LLU9"/>
<dbReference type="InterPro" id="IPR028082">
    <property type="entry name" value="Peripla_BP_I"/>
</dbReference>
<gene>
    <name evidence="5" type="ORF">SAMN04487860_11427</name>
</gene>
<dbReference type="InterPro" id="IPR000160">
    <property type="entry name" value="GGDEF_dom"/>
</dbReference>
<dbReference type="Gene3D" id="3.40.50.2300">
    <property type="match status" value="2"/>
</dbReference>
<keyword evidence="2" id="KW-0238">DNA-binding</keyword>
<reference evidence="5 6" key="1">
    <citation type="submission" date="2016-11" db="EMBL/GenBank/DDBJ databases">
        <authorList>
            <person name="Jaros S."/>
            <person name="Januszkiewicz K."/>
            <person name="Wedrychowicz H."/>
        </authorList>
    </citation>
    <scope>NUCLEOTIDE SEQUENCE [LARGE SCALE GENOMIC DNA]</scope>
    <source>
        <strain evidence="5 6">Y1</strain>
    </source>
</reference>
<dbReference type="InterPro" id="IPR046335">
    <property type="entry name" value="LacI/GalR-like_sensor"/>
</dbReference>
<dbReference type="GO" id="GO:0003700">
    <property type="term" value="F:DNA-binding transcription factor activity"/>
    <property type="evidence" value="ECO:0007669"/>
    <property type="project" value="TreeGrafter"/>
</dbReference>
<feature type="domain" description="GGDEF" evidence="4">
    <location>
        <begin position="509"/>
        <end position="639"/>
    </location>
</feature>
<evidence type="ECO:0000313" key="5">
    <source>
        <dbReference type="EMBL" id="SHM79158.1"/>
    </source>
</evidence>
<dbReference type="EMBL" id="FRCT01000014">
    <property type="protein sequence ID" value="SHM79158.1"/>
    <property type="molecule type" value="Genomic_DNA"/>
</dbReference>
<dbReference type="NCBIfam" id="TIGR00254">
    <property type="entry name" value="GGDEF"/>
    <property type="match status" value="1"/>
</dbReference>
<dbReference type="InterPro" id="IPR029787">
    <property type="entry name" value="Nucleotide_cyclase"/>
</dbReference>
<evidence type="ECO:0000259" key="4">
    <source>
        <dbReference type="PROSITE" id="PS50887"/>
    </source>
</evidence>
<dbReference type="Pfam" id="PF00990">
    <property type="entry name" value="GGDEF"/>
    <property type="match status" value="1"/>
</dbReference>
<dbReference type="CDD" id="cd06267">
    <property type="entry name" value="PBP1_LacI_sugar_binding-like"/>
    <property type="match status" value="1"/>
</dbReference>
<dbReference type="SUPFAM" id="SSF53822">
    <property type="entry name" value="Periplasmic binding protein-like I"/>
    <property type="match status" value="1"/>
</dbReference>
<accession>A0A1M7LLU9</accession>
<organism evidence="5 6">
    <name type="scientific">Ruminococcus flavefaciens</name>
    <dbReference type="NCBI Taxonomy" id="1265"/>
    <lineage>
        <taxon>Bacteria</taxon>
        <taxon>Bacillati</taxon>
        <taxon>Bacillota</taxon>
        <taxon>Clostridia</taxon>
        <taxon>Eubacteriales</taxon>
        <taxon>Oscillospiraceae</taxon>
        <taxon>Ruminococcus</taxon>
    </lineage>
</organism>
<dbReference type="InterPro" id="IPR043128">
    <property type="entry name" value="Rev_trsase/Diguanyl_cyclase"/>
</dbReference>
<dbReference type="PANTHER" id="PTHR30146">
    <property type="entry name" value="LACI-RELATED TRANSCRIPTIONAL REPRESSOR"/>
    <property type="match status" value="1"/>
</dbReference>
<evidence type="ECO:0000313" key="6">
    <source>
        <dbReference type="Proteomes" id="UP000184394"/>
    </source>
</evidence>
<keyword evidence="1" id="KW-0805">Transcription regulation</keyword>
<dbReference type="PANTHER" id="PTHR30146:SF109">
    <property type="entry name" value="HTH-TYPE TRANSCRIPTIONAL REGULATOR GALS"/>
    <property type="match status" value="1"/>
</dbReference>
<dbReference type="GO" id="GO:0000976">
    <property type="term" value="F:transcription cis-regulatory region binding"/>
    <property type="evidence" value="ECO:0007669"/>
    <property type="project" value="TreeGrafter"/>
</dbReference>
<dbReference type="RefSeq" id="WP_072951968.1">
    <property type="nucleotide sequence ID" value="NZ_FRCT01000014.1"/>
</dbReference>
<dbReference type="Gene3D" id="3.30.70.270">
    <property type="match status" value="1"/>
</dbReference>